<accession>A0A2P5EAY9</accession>
<gene>
    <name evidence="3" type="ORF">TorRG33x02_214620</name>
</gene>
<dbReference type="EMBL" id="JXTC01000189">
    <property type="protein sequence ID" value="PON82686.1"/>
    <property type="molecule type" value="Genomic_DNA"/>
</dbReference>
<feature type="domain" description="F-box" evidence="1">
    <location>
        <begin position="24"/>
        <end position="59"/>
    </location>
</feature>
<sequence>MTLEIHLRIFLTKRTTHSGGRAPWSDLPNELLEVIACRLHNKTDVTRFRSVCESWRSSILPFQETLILPQQVPYLGPACPPELERPLLLAESTVYRLSPPPADDGGCPMASSGSTSWGWLIKLNQSPQPQPGRFHVMNPLCRHQFQPLPNSFPKVIDSLQFRVFEMAKSYTLQFSNLTYCNYKVALSPSPDCPSLMIVASGVLWHIKLGHGRWTAIDDMVSQLSYEDVIIYQGKFCAVDELGRTMLVDSSMHIMEIASPSPIMAGGDKKNLVVSNGELLLVDAYFKVPYFRVFKLNVDQRRWVEIRSLDDQILLLGHDCSLSVSARDFGGCKGNCIIYADSSYRVFDLDDGSFFPVHRRPEYARIFHPPSTWSRSSPGLPANMAVFCTVGKFCAVDELGRTALLDSSSLHVTEIALSNPEEMARCHSNRKKKLIESNGELPLVDTYLFRESPNSSARGQKFGVFKLNVEQNRWFEIRSLDDQILFLGHDCSFADSARHGGCKGNCILFTDSSAVFWCSTWMTVAFRQLIKTLNTLVYFTHHQLGLGQALL</sequence>
<dbReference type="AlphaFoldDB" id="A0A2P5EAY9"/>
<evidence type="ECO:0000313" key="3">
    <source>
        <dbReference type="EMBL" id="PON82686.1"/>
    </source>
</evidence>
<dbReference type="InterPro" id="IPR051304">
    <property type="entry name" value="SCF_F-box_domain"/>
</dbReference>
<dbReference type="Gene3D" id="1.20.1280.50">
    <property type="match status" value="1"/>
</dbReference>
<dbReference type="Proteomes" id="UP000237000">
    <property type="component" value="Unassembled WGS sequence"/>
</dbReference>
<reference evidence="4" key="1">
    <citation type="submission" date="2016-06" db="EMBL/GenBank/DDBJ databases">
        <title>Parallel loss of symbiosis genes in relatives of nitrogen-fixing non-legume Parasponia.</title>
        <authorList>
            <person name="Van Velzen R."/>
            <person name="Holmer R."/>
            <person name="Bu F."/>
            <person name="Rutten L."/>
            <person name="Van Zeijl A."/>
            <person name="Liu W."/>
            <person name="Santuari L."/>
            <person name="Cao Q."/>
            <person name="Sharma T."/>
            <person name="Shen D."/>
            <person name="Roswanjaya Y."/>
            <person name="Wardhani T."/>
            <person name="Kalhor M.S."/>
            <person name="Jansen J."/>
            <person name="Van den Hoogen J."/>
            <person name="Gungor B."/>
            <person name="Hartog M."/>
            <person name="Hontelez J."/>
            <person name="Verver J."/>
            <person name="Yang W.-C."/>
            <person name="Schijlen E."/>
            <person name="Repin R."/>
            <person name="Schilthuizen M."/>
            <person name="Schranz E."/>
            <person name="Heidstra R."/>
            <person name="Miyata K."/>
            <person name="Fedorova E."/>
            <person name="Kohlen W."/>
            <person name="Bisseling T."/>
            <person name="Smit S."/>
            <person name="Geurts R."/>
        </authorList>
    </citation>
    <scope>NUCLEOTIDE SEQUENCE [LARGE SCALE GENOMIC DNA]</scope>
    <source>
        <strain evidence="4">cv. RG33-2</strain>
    </source>
</reference>
<dbReference type="Pfam" id="PF00646">
    <property type="entry name" value="F-box"/>
    <property type="match status" value="1"/>
</dbReference>
<keyword evidence="4" id="KW-1185">Reference proteome</keyword>
<organism evidence="3 4">
    <name type="scientific">Trema orientale</name>
    <name type="common">Charcoal tree</name>
    <name type="synonym">Celtis orientalis</name>
    <dbReference type="NCBI Taxonomy" id="63057"/>
    <lineage>
        <taxon>Eukaryota</taxon>
        <taxon>Viridiplantae</taxon>
        <taxon>Streptophyta</taxon>
        <taxon>Embryophyta</taxon>
        <taxon>Tracheophyta</taxon>
        <taxon>Spermatophyta</taxon>
        <taxon>Magnoliopsida</taxon>
        <taxon>eudicotyledons</taxon>
        <taxon>Gunneridae</taxon>
        <taxon>Pentapetalae</taxon>
        <taxon>rosids</taxon>
        <taxon>fabids</taxon>
        <taxon>Rosales</taxon>
        <taxon>Cannabaceae</taxon>
        <taxon>Trema</taxon>
    </lineage>
</organism>
<evidence type="ECO:0000259" key="2">
    <source>
        <dbReference type="Pfam" id="PF03478"/>
    </source>
</evidence>
<feature type="domain" description="KIB1-4 beta-propeller" evidence="2">
    <location>
        <begin position="382"/>
        <end position="510"/>
    </location>
</feature>
<dbReference type="PANTHER" id="PTHR47123">
    <property type="entry name" value="F-BOX PROTEIN SKIP23"/>
    <property type="match status" value="1"/>
</dbReference>
<protein>
    <submittedName>
        <fullName evidence="3">F-box domain containing protein</fullName>
    </submittedName>
</protein>
<comment type="caution">
    <text evidence="3">The sequence shown here is derived from an EMBL/GenBank/DDBJ whole genome shotgun (WGS) entry which is preliminary data.</text>
</comment>
<name>A0A2P5EAY9_TREOI</name>
<dbReference type="InParanoid" id="A0A2P5EAY9"/>
<dbReference type="OrthoDB" id="638130at2759"/>
<dbReference type="InterPro" id="IPR036047">
    <property type="entry name" value="F-box-like_dom_sf"/>
</dbReference>
<dbReference type="Pfam" id="PF03478">
    <property type="entry name" value="Beta-prop_KIB1-4"/>
    <property type="match status" value="2"/>
</dbReference>
<dbReference type="InterPro" id="IPR005174">
    <property type="entry name" value="KIB1-4_b-propeller"/>
</dbReference>
<dbReference type="SUPFAM" id="SSF81383">
    <property type="entry name" value="F-box domain"/>
    <property type="match status" value="1"/>
</dbReference>
<evidence type="ECO:0000313" key="4">
    <source>
        <dbReference type="Proteomes" id="UP000237000"/>
    </source>
</evidence>
<evidence type="ECO:0000259" key="1">
    <source>
        <dbReference type="Pfam" id="PF00646"/>
    </source>
</evidence>
<dbReference type="PANTHER" id="PTHR47123:SF15">
    <property type="entry name" value="F-BOX PROTEIN SKIP23"/>
    <property type="match status" value="1"/>
</dbReference>
<proteinExistence type="predicted"/>
<feature type="domain" description="KIB1-4 beta-propeller" evidence="2">
    <location>
        <begin position="92"/>
        <end position="346"/>
    </location>
</feature>
<dbReference type="InterPro" id="IPR001810">
    <property type="entry name" value="F-box_dom"/>
</dbReference>
<dbReference type="STRING" id="63057.A0A2P5EAY9"/>